<name>A0A6M1PGG2_9BACL</name>
<dbReference type="CDD" id="cd08170">
    <property type="entry name" value="GlyDH"/>
    <property type="match status" value="1"/>
</dbReference>
<comment type="catalytic activity">
    <reaction evidence="8">
        <text>glycerol + NAD(+) = dihydroxyacetone + NADH + H(+)</text>
        <dbReference type="Rhea" id="RHEA:13769"/>
        <dbReference type="ChEBI" id="CHEBI:15378"/>
        <dbReference type="ChEBI" id="CHEBI:16016"/>
        <dbReference type="ChEBI" id="CHEBI:17754"/>
        <dbReference type="ChEBI" id="CHEBI:57540"/>
        <dbReference type="ChEBI" id="CHEBI:57945"/>
        <dbReference type="EC" id="1.1.1.6"/>
    </reaction>
</comment>
<feature type="binding site" evidence="10">
    <location>
        <position position="122"/>
    </location>
    <ligand>
        <name>glycerol</name>
        <dbReference type="ChEBI" id="CHEBI:17754"/>
    </ligand>
</feature>
<keyword evidence="14" id="KW-1185">Reference proteome</keyword>
<evidence type="ECO:0000256" key="1">
    <source>
        <dbReference type="ARBA" id="ARBA00007358"/>
    </source>
</evidence>
<reference evidence="13 14" key="1">
    <citation type="submission" date="2020-02" db="EMBL/GenBank/DDBJ databases">
        <authorList>
            <person name="Gao J."/>
            <person name="Sun J."/>
        </authorList>
    </citation>
    <scope>NUCLEOTIDE SEQUENCE [LARGE SCALE GENOMIC DNA]</scope>
    <source>
        <strain evidence="13 14">7124</strain>
    </source>
</reference>
<feature type="binding site" evidence="9">
    <location>
        <position position="271"/>
    </location>
    <ligand>
        <name>glycerol</name>
        <dbReference type="ChEBI" id="CHEBI:17754"/>
    </ligand>
</feature>
<evidence type="ECO:0000313" key="14">
    <source>
        <dbReference type="Proteomes" id="UP000480151"/>
    </source>
</evidence>
<evidence type="ECO:0000256" key="3">
    <source>
        <dbReference type="ARBA" id="ARBA00023002"/>
    </source>
</evidence>
<keyword evidence="3" id="KW-0560">Oxidoreductase</keyword>
<dbReference type="EC" id="1.1.1.6" evidence="6"/>
<dbReference type="EMBL" id="JAAKGU010000002">
    <property type="protein sequence ID" value="NGM82380.1"/>
    <property type="molecule type" value="Genomic_DNA"/>
</dbReference>
<comment type="similarity">
    <text evidence="1">Belongs to the iron-containing alcohol dehydrogenase family.</text>
</comment>
<feature type="binding site" evidence="11">
    <location>
        <begin position="117"/>
        <end position="120"/>
    </location>
    <ligand>
        <name>NAD(+)</name>
        <dbReference type="ChEBI" id="CHEBI:57540"/>
    </ligand>
</feature>
<dbReference type="GO" id="GO:0008888">
    <property type="term" value="F:glycerol dehydrogenase (NAD+) activity"/>
    <property type="evidence" value="ECO:0007669"/>
    <property type="project" value="UniProtKB-EC"/>
</dbReference>
<feature type="binding site" evidence="11">
    <location>
        <begin position="95"/>
        <end position="99"/>
    </location>
    <ligand>
        <name>NAD(+)</name>
        <dbReference type="ChEBI" id="CHEBI:57540"/>
    </ligand>
</feature>
<feature type="binding site" evidence="9">
    <location>
        <position position="254"/>
    </location>
    <ligand>
        <name>glycerol</name>
        <dbReference type="ChEBI" id="CHEBI:17754"/>
    </ligand>
</feature>
<evidence type="ECO:0000313" key="13">
    <source>
        <dbReference type="EMBL" id="NGM82380.1"/>
    </source>
</evidence>
<dbReference type="PANTHER" id="PTHR43616:SF5">
    <property type="entry name" value="GLYCEROL DEHYDROGENASE 1"/>
    <property type="match status" value="1"/>
</dbReference>
<feature type="binding site" evidence="9">
    <location>
        <position position="172"/>
    </location>
    <ligand>
        <name>glycerol</name>
        <dbReference type="ChEBI" id="CHEBI:17754"/>
    </ligand>
</feature>
<keyword evidence="9" id="KW-0862">Zinc</keyword>
<comment type="pathway">
    <text evidence="5">Polyol metabolism; glycerol fermentation; glycerone phosphate from glycerol (oxidative route): step 1/2.</text>
</comment>
<keyword evidence="2 9" id="KW-0479">Metal-binding</keyword>
<proteinExistence type="inferred from homology"/>
<evidence type="ECO:0000256" key="8">
    <source>
        <dbReference type="ARBA" id="ARBA00049006"/>
    </source>
</evidence>
<dbReference type="InterPro" id="IPR016205">
    <property type="entry name" value="Glycerol_DH"/>
</dbReference>
<feature type="binding site" evidence="11">
    <location>
        <position position="132"/>
    </location>
    <ligand>
        <name>NAD(+)</name>
        <dbReference type="ChEBI" id="CHEBI:57540"/>
    </ligand>
</feature>
<evidence type="ECO:0000256" key="10">
    <source>
        <dbReference type="PIRSR" id="PIRSR000112-2"/>
    </source>
</evidence>
<feature type="binding site" evidence="11">
    <location>
        <position position="128"/>
    </location>
    <ligand>
        <name>NAD(+)</name>
        <dbReference type="ChEBI" id="CHEBI:57540"/>
    </ligand>
</feature>
<evidence type="ECO:0000256" key="5">
    <source>
        <dbReference type="ARBA" id="ARBA00037918"/>
    </source>
</evidence>
<dbReference type="Proteomes" id="UP000480151">
    <property type="component" value="Unassembled WGS sequence"/>
</dbReference>
<dbReference type="SUPFAM" id="SSF56796">
    <property type="entry name" value="Dehydroquinate synthase-like"/>
    <property type="match status" value="1"/>
</dbReference>
<comment type="caution">
    <text evidence="13">The sequence shown here is derived from an EMBL/GenBank/DDBJ whole genome shotgun (WGS) entry which is preliminary data.</text>
</comment>
<dbReference type="InterPro" id="IPR018211">
    <property type="entry name" value="ADH_Fe_CS"/>
</dbReference>
<evidence type="ECO:0000256" key="4">
    <source>
        <dbReference type="ARBA" id="ARBA00023027"/>
    </source>
</evidence>
<evidence type="ECO:0000256" key="9">
    <source>
        <dbReference type="PIRSR" id="PIRSR000112-1"/>
    </source>
</evidence>
<dbReference type="RefSeq" id="WP_165096544.1">
    <property type="nucleotide sequence ID" value="NZ_JAAKGU010000002.1"/>
</dbReference>
<evidence type="ECO:0000256" key="6">
    <source>
        <dbReference type="ARBA" id="ARBA00039147"/>
    </source>
</evidence>
<protein>
    <recommendedName>
        <fullName evidence="7">Glycerol dehydrogenase</fullName>
        <ecNumber evidence="6">1.1.1.6</ecNumber>
    </recommendedName>
</protein>
<dbReference type="Gene3D" id="3.40.50.1970">
    <property type="match status" value="1"/>
</dbReference>
<dbReference type="PROSITE" id="PS00913">
    <property type="entry name" value="ADH_IRON_1"/>
    <property type="match status" value="1"/>
</dbReference>
<evidence type="ECO:0000259" key="12">
    <source>
        <dbReference type="Pfam" id="PF00465"/>
    </source>
</evidence>
<dbReference type="Pfam" id="PF00465">
    <property type="entry name" value="Fe-ADH"/>
    <property type="match status" value="1"/>
</dbReference>
<accession>A0A6M1PGG2</accession>
<dbReference type="NCBIfam" id="NF006941">
    <property type="entry name" value="PRK09423.1"/>
    <property type="match status" value="1"/>
</dbReference>
<evidence type="ECO:0000256" key="2">
    <source>
        <dbReference type="ARBA" id="ARBA00022723"/>
    </source>
</evidence>
<feature type="domain" description="Alcohol dehydrogenase iron-type/glycerol dehydrogenase GldA" evidence="12">
    <location>
        <begin position="8"/>
        <end position="155"/>
    </location>
</feature>
<organism evidence="13 14">
    <name type="scientific">Paenibacillus apii</name>
    <dbReference type="NCBI Taxonomy" id="1850370"/>
    <lineage>
        <taxon>Bacteria</taxon>
        <taxon>Bacillati</taxon>
        <taxon>Bacillota</taxon>
        <taxon>Bacilli</taxon>
        <taxon>Bacillales</taxon>
        <taxon>Paenibacillaceae</taxon>
        <taxon>Paenibacillus</taxon>
    </lineage>
</organism>
<dbReference type="Gene3D" id="1.20.1090.10">
    <property type="entry name" value="Dehydroquinate synthase-like - alpha domain"/>
    <property type="match status" value="1"/>
</dbReference>
<dbReference type="PANTHER" id="PTHR43616">
    <property type="entry name" value="GLYCEROL DEHYDROGENASE"/>
    <property type="match status" value="1"/>
</dbReference>
<evidence type="ECO:0000256" key="7">
    <source>
        <dbReference type="ARBA" id="ARBA00040132"/>
    </source>
</evidence>
<sequence>MTRSILSPAKYIQGRGEIRSLPRYCADLGAKKAYIIADSFVLSHYEKEITGGFQEGDVSCVLLPFAGECTMKEVERIALAAKESEADVIIGVGGGKVLDVAKTVGFYSRLPLIVAPTVASTDAPCSALSVLYTEDGRLDKYLYLRSNPDRVVVDTELVAGAPVRLLVAGMGDALSTFYEARACRRSAGSRGLDKSAIGAYALAQACRDTLLADGAQAKRDAENGILTEAVENIIEANIYLSGIGFESGGLAAAHAIHNGLTLLEETRPVMHGEKVAFATIVQLILENAPLQELEEVISFNRSTGLPVTLKEMHLSAEQPDRLRIAAEASCAPGTPMTNMPVTVTSESVVKAMLMADQLGRQLPLKF</sequence>
<feature type="binding site" evidence="11">
    <location>
        <position position="126"/>
    </location>
    <ligand>
        <name>NAD(+)</name>
        <dbReference type="ChEBI" id="CHEBI:57540"/>
    </ligand>
</feature>
<keyword evidence="4 11" id="KW-0520">NAD</keyword>
<dbReference type="PIRSF" id="PIRSF000112">
    <property type="entry name" value="Glycerol_dehydrogenase"/>
    <property type="match status" value="1"/>
</dbReference>
<evidence type="ECO:0000256" key="11">
    <source>
        <dbReference type="PIRSR" id="PIRSR000112-3"/>
    </source>
</evidence>
<dbReference type="InterPro" id="IPR001670">
    <property type="entry name" value="ADH_Fe/GldA"/>
</dbReference>
<dbReference type="GO" id="GO:0046872">
    <property type="term" value="F:metal ion binding"/>
    <property type="evidence" value="ECO:0007669"/>
    <property type="project" value="UniProtKB-KW"/>
</dbReference>
<gene>
    <name evidence="13" type="ORF">G5B47_08120</name>
</gene>
<dbReference type="PROSITE" id="PS00060">
    <property type="entry name" value="ADH_IRON_2"/>
    <property type="match status" value="1"/>
</dbReference>
<dbReference type="AlphaFoldDB" id="A0A6M1PGG2"/>
<comment type="cofactor">
    <cofactor evidence="9">
        <name>Zn(2+)</name>
        <dbReference type="ChEBI" id="CHEBI:29105"/>
    </cofactor>
    <text evidence="9">Binds 1 zinc ion per subunit.</text>
</comment>